<keyword evidence="7" id="KW-0934">Plastid</keyword>
<dbReference type="GO" id="GO:0016020">
    <property type="term" value="C:membrane"/>
    <property type="evidence" value="ECO:0007669"/>
    <property type="project" value="GOC"/>
</dbReference>
<dbReference type="SUPFAM" id="SSF47336">
    <property type="entry name" value="ACP-like"/>
    <property type="match status" value="1"/>
</dbReference>
<feature type="modified residue" description="O-(pantetheine 4'-phosphoryl)serine" evidence="4">
    <location>
        <position position="42"/>
    </location>
</feature>
<dbReference type="NCBIfam" id="NF002150">
    <property type="entry name" value="PRK00982.1-4"/>
    <property type="match status" value="1"/>
</dbReference>
<gene>
    <name evidence="4 7" type="primary">acpP</name>
</gene>
<dbReference type="PROSITE" id="PS50075">
    <property type="entry name" value="CARRIER"/>
    <property type="match status" value="1"/>
</dbReference>
<sequence>MTNTREDIFEELKVLIETQLDEGTVAKITMDSHFEDDLKIDSLDIIELVIKIEDQFNVEIDDETATELKTVADVLDFILTASVDDSAN</sequence>
<dbReference type="GO" id="GO:0000035">
    <property type="term" value="F:acyl binding"/>
    <property type="evidence" value="ECO:0007669"/>
    <property type="project" value="TreeGrafter"/>
</dbReference>
<dbReference type="HAMAP" id="MF_01217">
    <property type="entry name" value="Acyl_carrier"/>
    <property type="match status" value="1"/>
</dbReference>
<protein>
    <recommendedName>
        <fullName evidence="4 5">Acyl carrier protein</fullName>
        <shortName evidence="4">ACP</shortName>
    </recommendedName>
</protein>
<keyword evidence="4 5" id="KW-0275">Fatty acid biosynthesis</keyword>
<reference evidence="7" key="1">
    <citation type="journal article" date="2018" name="Adv. Bot. Res.">
        <title>Evolution of the Plastid Genomes in Diatoms.</title>
        <authorList>
            <person name="Yu M."/>
            <person name="Ashworth M.P."/>
            <person name="Hajrah N.H."/>
            <person name="Khiyami M.A."/>
            <person name="Sabir M.J."/>
            <person name="Alhebshi A.M."/>
            <person name="Al-Malki A.L."/>
            <person name="Sabir J.S.M."/>
            <person name="Theriot E.C."/>
            <person name="Jansen R.K."/>
        </authorList>
    </citation>
    <scope>NUCLEOTIDE SEQUENCE</scope>
</reference>
<dbReference type="PANTHER" id="PTHR20863">
    <property type="entry name" value="ACYL CARRIER PROTEIN"/>
    <property type="match status" value="1"/>
</dbReference>
<dbReference type="InterPro" id="IPR003231">
    <property type="entry name" value="ACP"/>
</dbReference>
<keyword evidence="4 5" id="KW-0444">Lipid biosynthesis</keyword>
<dbReference type="GO" id="GO:0009245">
    <property type="term" value="P:lipid A biosynthetic process"/>
    <property type="evidence" value="ECO:0007669"/>
    <property type="project" value="TreeGrafter"/>
</dbReference>
<comment type="function">
    <text evidence="4 5">Carrier of the growing fatty acid chain in fatty acid biosynthesis.</text>
</comment>
<dbReference type="InterPro" id="IPR009081">
    <property type="entry name" value="PP-bd_ACP"/>
</dbReference>
<keyword evidence="4" id="KW-0443">Lipid metabolism</keyword>
<keyword evidence="2 4" id="KW-0596">Phosphopantetheine</keyword>
<dbReference type="Pfam" id="PF00550">
    <property type="entry name" value="PP-binding"/>
    <property type="match status" value="1"/>
</dbReference>
<dbReference type="GO" id="GO:0009507">
    <property type="term" value="C:chloroplast"/>
    <property type="evidence" value="ECO:0007669"/>
    <property type="project" value="UniProtKB-SubCell"/>
</dbReference>
<organism evidence="7">
    <name type="scientific">Proboscia sp</name>
    <dbReference type="NCBI Taxonomy" id="1923967"/>
    <lineage>
        <taxon>Eukaryota</taxon>
        <taxon>Sar</taxon>
        <taxon>Stramenopiles</taxon>
        <taxon>Ochrophyta</taxon>
        <taxon>Bacillariophyta</taxon>
        <taxon>Coscinodiscophyceae</taxon>
        <taxon>Rhizosoleniophycidae</taxon>
        <taxon>Rhizosoleniales</taxon>
        <taxon>Rhizosoleniaceae</taxon>
        <taxon>Proboscia</taxon>
    </lineage>
</organism>
<dbReference type="PANTHER" id="PTHR20863:SF76">
    <property type="entry name" value="CARRIER DOMAIN-CONTAINING PROTEIN"/>
    <property type="match status" value="1"/>
</dbReference>
<evidence type="ECO:0000256" key="3">
    <source>
        <dbReference type="ARBA" id="ARBA00022553"/>
    </source>
</evidence>
<keyword evidence="3 4" id="KW-0597">Phosphoprotein</keyword>
<dbReference type="AlphaFoldDB" id="A0A2U9NM55"/>
<dbReference type="InterPro" id="IPR036736">
    <property type="entry name" value="ACP-like_sf"/>
</dbReference>
<evidence type="ECO:0000313" key="7">
    <source>
        <dbReference type="EMBL" id="AWT38155.1"/>
    </source>
</evidence>
<name>A0A2U9NM55_9STRA</name>
<dbReference type="GO" id="GO:0000036">
    <property type="term" value="F:acyl carrier activity"/>
    <property type="evidence" value="ECO:0007669"/>
    <property type="project" value="UniProtKB-UniRule"/>
</dbReference>
<comment type="similarity">
    <text evidence="1 4">Belongs to the acyl carrier protein (ACP) family.</text>
</comment>
<keyword evidence="7" id="KW-0150">Chloroplast</keyword>
<dbReference type="EMBL" id="MG755791">
    <property type="protein sequence ID" value="AWT38224.1"/>
    <property type="molecule type" value="Genomic_DNA"/>
</dbReference>
<evidence type="ECO:0000256" key="5">
    <source>
        <dbReference type="RuleBase" id="RU000722"/>
    </source>
</evidence>
<comment type="pathway">
    <text evidence="4">Lipid metabolism; fatty acid biosynthesis.</text>
</comment>
<comment type="PTM">
    <text evidence="4">4'-phosphopantetheine is transferred from CoA to a specific serine of apo-ACP by AcpS. This modification is essential for activity because fatty acids are bound in thioester linkage to the sulfhydryl of the prosthetic group.</text>
</comment>
<accession>A0A2U9NM55</accession>
<evidence type="ECO:0000256" key="2">
    <source>
        <dbReference type="ARBA" id="ARBA00022450"/>
    </source>
</evidence>
<evidence type="ECO:0000259" key="6">
    <source>
        <dbReference type="PROSITE" id="PS50075"/>
    </source>
</evidence>
<evidence type="ECO:0000256" key="4">
    <source>
        <dbReference type="HAMAP-Rule" id="MF_01217"/>
    </source>
</evidence>
<keyword evidence="4" id="KW-0276">Fatty acid metabolism</keyword>
<dbReference type="Gene3D" id="1.10.1200.10">
    <property type="entry name" value="ACP-like"/>
    <property type="match status" value="1"/>
</dbReference>
<comment type="subcellular location">
    <subcellularLocation>
        <location evidence="4">Plastid</location>
        <location evidence="4">Chloroplast</location>
    </subcellularLocation>
</comment>
<proteinExistence type="inferred from homology"/>
<geneLocation type="chloroplast" evidence="7"/>
<dbReference type="GO" id="GO:0005829">
    <property type="term" value="C:cytosol"/>
    <property type="evidence" value="ECO:0007669"/>
    <property type="project" value="TreeGrafter"/>
</dbReference>
<evidence type="ECO:0000256" key="1">
    <source>
        <dbReference type="ARBA" id="ARBA00010930"/>
    </source>
</evidence>
<feature type="domain" description="Carrier" evidence="6">
    <location>
        <begin position="6"/>
        <end position="82"/>
    </location>
</feature>
<dbReference type="EMBL" id="MG755791">
    <property type="protein sequence ID" value="AWT38155.1"/>
    <property type="molecule type" value="Genomic_DNA"/>
</dbReference>
<dbReference type="UniPathway" id="UPA00094"/>